<dbReference type="PANTHER" id="PTHR33202:SF7">
    <property type="entry name" value="FERRIC UPTAKE REGULATION PROTEIN"/>
    <property type="match status" value="1"/>
</dbReference>
<dbReference type="GO" id="GO:0003700">
    <property type="term" value="F:DNA-binding transcription factor activity"/>
    <property type="evidence" value="ECO:0007669"/>
    <property type="project" value="InterPro"/>
</dbReference>
<evidence type="ECO:0000256" key="1">
    <source>
        <dbReference type="ARBA" id="ARBA00007957"/>
    </source>
</evidence>
<dbReference type="InterPro" id="IPR036388">
    <property type="entry name" value="WH-like_DNA-bd_sf"/>
</dbReference>
<evidence type="ECO:0000256" key="5">
    <source>
        <dbReference type="ARBA" id="ARBA00023125"/>
    </source>
</evidence>
<dbReference type="CDD" id="cd07153">
    <property type="entry name" value="Fur_like"/>
    <property type="match status" value="1"/>
</dbReference>
<dbReference type="PANTHER" id="PTHR33202">
    <property type="entry name" value="ZINC UPTAKE REGULATION PROTEIN"/>
    <property type="match status" value="1"/>
</dbReference>
<dbReference type="PATRIC" id="fig|271.14.peg.617"/>
<keyword evidence="2" id="KW-0678">Repressor</keyword>
<keyword evidence="4" id="KW-0805">Transcription regulation</keyword>
<organism evidence="8 9">
    <name type="scientific">Thermus aquaticus</name>
    <dbReference type="NCBI Taxonomy" id="271"/>
    <lineage>
        <taxon>Bacteria</taxon>
        <taxon>Thermotogati</taxon>
        <taxon>Deinococcota</taxon>
        <taxon>Deinococci</taxon>
        <taxon>Thermales</taxon>
        <taxon>Thermaceae</taxon>
        <taxon>Thermus</taxon>
    </lineage>
</organism>
<name>A0A0M9ACP2_THEAQ</name>
<evidence type="ECO:0000256" key="6">
    <source>
        <dbReference type="ARBA" id="ARBA00023163"/>
    </source>
</evidence>
<dbReference type="GO" id="GO:0008270">
    <property type="term" value="F:zinc ion binding"/>
    <property type="evidence" value="ECO:0007669"/>
    <property type="project" value="TreeGrafter"/>
</dbReference>
<evidence type="ECO:0000313" key="9">
    <source>
        <dbReference type="Proteomes" id="UP000037685"/>
    </source>
</evidence>
<dbReference type="GO" id="GO:1900376">
    <property type="term" value="P:regulation of secondary metabolite biosynthetic process"/>
    <property type="evidence" value="ECO:0007669"/>
    <property type="project" value="TreeGrafter"/>
</dbReference>
<dbReference type="RefSeq" id="WP_053767220.1">
    <property type="nucleotide sequence ID" value="NZ_LHCI01000106.1"/>
</dbReference>
<feature type="binding site" evidence="7">
    <location>
        <position position="142"/>
    </location>
    <ligand>
        <name>Zn(2+)</name>
        <dbReference type="ChEBI" id="CHEBI:29105"/>
    </ligand>
</feature>
<evidence type="ECO:0000256" key="7">
    <source>
        <dbReference type="PIRSR" id="PIRSR602481-1"/>
    </source>
</evidence>
<dbReference type="EMBL" id="LHCI01000106">
    <property type="protein sequence ID" value="KOX89369.1"/>
    <property type="molecule type" value="Genomic_DNA"/>
</dbReference>
<protein>
    <submittedName>
        <fullName evidence="8">Peroxide operon regulator</fullName>
    </submittedName>
</protein>
<comment type="cofactor">
    <cofactor evidence="7">
        <name>Zn(2+)</name>
        <dbReference type="ChEBI" id="CHEBI:29105"/>
    </cofactor>
    <text evidence="7">Binds 1 zinc ion per subunit.</text>
</comment>
<feature type="binding site" evidence="7">
    <location>
        <position position="97"/>
    </location>
    <ligand>
        <name>Zn(2+)</name>
        <dbReference type="ChEBI" id="CHEBI:29105"/>
    </ligand>
</feature>
<proteinExistence type="inferred from homology"/>
<dbReference type="Proteomes" id="UP000037685">
    <property type="component" value="Unassembled WGS sequence"/>
</dbReference>
<keyword evidence="6" id="KW-0804">Transcription</keyword>
<dbReference type="InterPro" id="IPR043135">
    <property type="entry name" value="Fur_C"/>
</dbReference>
<evidence type="ECO:0000256" key="4">
    <source>
        <dbReference type="ARBA" id="ARBA00023015"/>
    </source>
</evidence>
<keyword evidence="7" id="KW-0479">Metal-binding</keyword>
<sequence>MPRTKEKENYRARLKAVGLRHTLPRERILSFLDKKNVHPTPEELYQGLKKRGYDIGLSTVYLNLHVLREHGLIYEFKDPKGYTRYDGYTEPHVHLVCTSCGKVEDFLLKNLPELDLSPAMQAAAERSGWALEGFRLEFRGKCPNCQK</sequence>
<reference evidence="8 9" key="1">
    <citation type="submission" date="2015-07" db="EMBL/GenBank/DDBJ databases">
        <authorList>
            <person name="Noorani M."/>
        </authorList>
    </citation>
    <scope>NUCLEOTIDE SEQUENCE [LARGE SCALE GENOMIC DNA]</scope>
    <source>
        <strain evidence="9">ATCC 25104 / DSM 625 / JCM 10724 / NBRC 103206 / NCIMB 11243 / YT-1</strain>
    </source>
</reference>
<dbReference type="Gene3D" id="1.10.10.10">
    <property type="entry name" value="Winged helix-like DNA-binding domain superfamily/Winged helix DNA-binding domain"/>
    <property type="match status" value="1"/>
</dbReference>
<comment type="caution">
    <text evidence="8">The sequence shown here is derived from an EMBL/GenBank/DDBJ whole genome shotgun (WGS) entry which is preliminary data.</text>
</comment>
<feature type="binding site" evidence="7">
    <location>
        <position position="100"/>
    </location>
    <ligand>
        <name>Zn(2+)</name>
        <dbReference type="ChEBI" id="CHEBI:29105"/>
    </ligand>
</feature>
<evidence type="ECO:0000256" key="2">
    <source>
        <dbReference type="ARBA" id="ARBA00022491"/>
    </source>
</evidence>
<keyword evidence="3 7" id="KW-0862">Zinc</keyword>
<accession>A0A0M9ACP2</accession>
<dbReference type="InterPro" id="IPR002481">
    <property type="entry name" value="FUR"/>
</dbReference>
<comment type="similarity">
    <text evidence="1">Belongs to the Fur family.</text>
</comment>
<gene>
    <name evidence="8" type="primary">perR_2</name>
    <name evidence="8" type="ORF">BVI061214_00527</name>
</gene>
<feature type="binding site" evidence="7">
    <location>
        <position position="145"/>
    </location>
    <ligand>
        <name>Zn(2+)</name>
        <dbReference type="ChEBI" id="CHEBI:29105"/>
    </ligand>
</feature>
<dbReference type="Pfam" id="PF01475">
    <property type="entry name" value="FUR"/>
    <property type="match status" value="1"/>
</dbReference>
<dbReference type="GO" id="GO:0045892">
    <property type="term" value="P:negative regulation of DNA-templated transcription"/>
    <property type="evidence" value="ECO:0007669"/>
    <property type="project" value="TreeGrafter"/>
</dbReference>
<evidence type="ECO:0000256" key="3">
    <source>
        <dbReference type="ARBA" id="ARBA00022833"/>
    </source>
</evidence>
<evidence type="ECO:0000313" key="8">
    <source>
        <dbReference type="EMBL" id="KOX89369.1"/>
    </source>
</evidence>
<dbReference type="InterPro" id="IPR036390">
    <property type="entry name" value="WH_DNA-bd_sf"/>
</dbReference>
<dbReference type="AlphaFoldDB" id="A0A0M9ACP2"/>
<dbReference type="Gene3D" id="3.30.1490.190">
    <property type="match status" value="1"/>
</dbReference>
<dbReference type="SUPFAM" id="SSF46785">
    <property type="entry name" value="Winged helix' DNA-binding domain"/>
    <property type="match status" value="1"/>
</dbReference>
<keyword evidence="5" id="KW-0238">DNA-binding</keyword>
<dbReference type="GO" id="GO:0000976">
    <property type="term" value="F:transcription cis-regulatory region binding"/>
    <property type="evidence" value="ECO:0007669"/>
    <property type="project" value="TreeGrafter"/>
</dbReference>